<reference evidence="4" key="1">
    <citation type="submission" date="2023-04" db="EMBL/GenBank/DDBJ databases">
        <title>Comparative genomic analysis of Cohnella hashimotonis sp. nov., isolated from the International Space Station.</title>
        <authorList>
            <person name="Venkateswaran K."/>
            <person name="Simpson A."/>
        </authorList>
    </citation>
    <scope>NUCLEOTIDE SEQUENCE</scope>
    <source>
        <strain evidence="4">F6_2S_P_1</strain>
    </source>
</reference>
<evidence type="ECO:0000259" key="3">
    <source>
        <dbReference type="Pfam" id="PF00171"/>
    </source>
</evidence>
<gene>
    <name evidence="4" type="ORF">KB449_13915</name>
</gene>
<protein>
    <submittedName>
        <fullName evidence="4">Aldehyde dehydrogenase family protein</fullName>
    </submittedName>
</protein>
<sequence length="477" mass="50430">MIVRKHLWIGGAECETKSYVKLTAPYGGEELAEIADAAPGDVDRAIASAADAAKTMREMPGYRRSAILERLSDLLTERREEAARIVAREAAKPLKAAYAEIDRTAATYKFAAEEAKRLHGETVPMDAAQGGEGRIAYTRREPIGVVGAITPFNFPMNLVAHKVGPALAAGNAVVLKPAPQTPLSAFFVARLLHEAGLPGGALNVVTGDGKRVGEQIVADRRIGAVSFTGSAAVGESIRAQAGLKRVTLELGSNSAVIVDDDADLEAVARRCAEGAFGYQGQVCISLQRIYAMSSVASELAARIADAASRLVVGDPLDPKTDLSAMIAPREAKRAADWIDDAVSRGAMLLAGGAPQGAILPPAVLTDVPDDAELSRREAFAPVVMVNKVGSIAEAVSRANDSDFGLQVGIYTNRIDTAMYAMDSLVAGTVLVNDIPTFRLDHMPYGGVKQSGLGREGVRYAIEELTELKLIIWRSAGQ</sequence>
<dbReference type="InterPro" id="IPR016162">
    <property type="entry name" value="Ald_DH_N"/>
</dbReference>
<evidence type="ECO:0000313" key="5">
    <source>
        <dbReference type="Proteomes" id="UP001161691"/>
    </source>
</evidence>
<dbReference type="InterPro" id="IPR051020">
    <property type="entry name" value="ALDH-related_metabolic_enz"/>
</dbReference>
<keyword evidence="5" id="KW-1185">Reference proteome</keyword>
<feature type="domain" description="Aldehyde dehydrogenase" evidence="3">
    <location>
        <begin position="18"/>
        <end position="469"/>
    </location>
</feature>
<dbReference type="RefSeq" id="WP_282908959.1">
    <property type="nucleotide sequence ID" value="NZ_JAGRPV010000001.1"/>
</dbReference>
<name>A0ABT6TGU5_9BACL</name>
<dbReference type="PANTHER" id="PTHR42991:SF1">
    <property type="entry name" value="ALDEHYDE DEHYDROGENASE"/>
    <property type="match status" value="1"/>
</dbReference>
<comment type="similarity">
    <text evidence="1">Belongs to the aldehyde dehydrogenase family.</text>
</comment>
<dbReference type="Gene3D" id="3.40.309.10">
    <property type="entry name" value="Aldehyde Dehydrogenase, Chain A, domain 2"/>
    <property type="match status" value="1"/>
</dbReference>
<dbReference type="CDD" id="cd07149">
    <property type="entry name" value="ALDH_y4uC"/>
    <property type="match status" value="1"/>
</dbReference>
<evidence type="ECO:0000256" key="2">
    <source>
        <dbReference type="ARBA" id="ARBA00023002"/>
    </source>
</evidence>
<dbReference type="EMBL" id="JAGRPV010000001">
    <property type="protein sequence ID" value="MDI4646068.1"/>
    <property type="molecule type" value="Genomic_DNA"/>
</dbReference>
<evidence type="ECO:0000256" key="1">
    <source>
        <dbReference type="ARBA" id="ARBA00009986"/>
    </source>
</evidence>
<evidence type="ECO:0000313" key="4">
    <source>
        <dbReference type="EMBL" id="MDI4646068.1"/>
    </source>
</evidence>
<dbReference type="Proteomes" id="UP001161691">
    <property type="component" value="Unassembled WGS sequence"/>
</dbReference>
<organism evidence="4 5">
    <name type="scientific">Cohnella hashimotonis</name>
    <dbReference type="NCBI Taxonomy" id="2826895"/>
    <lineage>
        <taxon>Bacteria</taxon>
        <taxon>Bacillati</taxon>
        <taxon>Bacillota</taxon>
        <taxon>Bacilli</taxon>
        <taxon>Bacillales</taxon>
        <taxon>Paenibacillaceae</taxon>
        <taxon>Cohnella</taxon>
    </lineage>
</organism>
<dbReference type="InterPro" id="IPR015590">
    <property type="entry name" value="Aldehyde_DH_dom"/>
</dbReference>
<dbReference type="Pfam" id="PF00171">
    <property type="entry name" value="Aldedh"/>
    <property type="match status" value="1"/>
</dbReference>
<dbReference type="SUPFAM" id="SSF53720">
    <property type="entry name" value="ALDH-like"/>
    <property type="match status" value="1"/>
</dbReference>
<keyword evidence="2" id="KW-0560">Oxidoreductase</keyword>
<comment type="caution">
    <text evidence="4">The sequence shown here is derived from an EMBL/GenBank/DDBJ whole genome shotgun (WGS) entry which is preliminary data.</text>
</comment>
<dbReference type="InterPro" id="IPR016161">
    <property type="entry name" value="Ald_DH/histidinol_DH"/>
</dbReference>
<accession>A0ABT6TGU5</accession>
<dbReference type="InterPro" id="IPR016163">
    <property type="entry name" value="Ald_DH_C"/>
</dbReference>
<dbReference type="PANTHER" id="PTHR42991">
    <property type="entry name" value="ALDEHYDE DEHYDROGENASE"/>
    <property type="match status" value="1"/>
</dbReference>
<proteinExistence type="inferred from homology"/>
<dbReference type="Gene3D" id="3.40.605.10">
    <property type="entry name" value="Aldehyde Dehydrogenase, Chain A, domain 1"/>
    <property type="match status" value="1"/>
</dbReference>